<reference evidence="1 2" key="1">
    <citation type="journal article" date="2009" name="Virology">
        <title>P087, a lactococcal phage with a morphogenesis module similar to an Enterococcus faecalis prophage.</title>
        <authorList>
            <person name="Villion M."/>
            <person name="Chopin M.C."/>
            <person name="Deveau H."/>
            <person name="Ehrlich S.D."/>
            <person name="Moineau S."/>
            <person name="Chopin A."/>
        </authorList>
    </citation>
    <scope>NUCLEOTIDE SEQUENCE</scope>
</reference>
<evidence type="ECO:0000313" key="1">
    <source>
        <dbReference type="EMBL" id="ACP41722.1"/>
    </source>
</evidence>
<sequence>MTFIAGKLPTNCKFIVKIQIGFRTSQSIQILRLKTRNIRANLIILMKSSSKECDNETVLQNLCEK</sequence>
<evidence type="ECO:0000313" key="2">
    <source>
        <dbReference type="Proteomes" id="UP000002336"/>
    </source>
</evidence>
<dbReference type="GeneID" id="7871862"/>
<name>C3U2N6_9CAUD</name>
<protein>
    <submittedName>
        <fullName evidence="1">Uncharacterized protein</fullName>
    </submittedName>
</protein>
<dbReference type="KEGG" id="vg:7871862"/>
<organism evidence="1 2">
    <name type="scientific">Lactococcus phage P087</name>
    <dbReference type="NCBI Taxonomy" id="641487"/>
    <lineage>
        <taxon>Viruses</taxon>
        <taxon>Duplodnaviria</taxon>
        <taxon>Heunggongvirae</taxon>
        <taxon>Uroviricota</taxon>
        <taxon>Caudoviricetes</taxon>
        <taxon>Teubervirus</taxon>
        <taxon>Teubervirus P087</taxon>
    </lineage>
</organism>
<proteinExistence type="predicted"/>
<dbReference type="Proteomes" id="UP000002336">
    <property type="component" value="Segment"/>
</dbReference>
<dbReference type="RefSeq" id="YP_002875714.1">
    <property type="nucleotide sequence ID" value="NC_012663.1"/>
</dbReference>
<keyword evidence="2" id="KW-1185">Reference proteome</keyword>
<dbReference type="EMBL" id="FJ429185">
    <property type="protein sequence ID" value="ACP41722.1"/>
    <property type="molecule type" value="Genomic_DNA"/>
</dbReference>
<accession>C3U2N6</accession>